<dbReference type="AlphaFoldDB" id="G2Y4W4"/>
<dbReference type="Proteomes" id="UP000008177">
    <property type="component" value="Unplaced contigs"/>
</dbReference>
<evidence type="ECO:0000313" key="2">
    <source>
        <dbReference type="Proteomes" id="UP000008177"/>
    </source>
</evidence>
<proteinExistence type="predicted"/>
<organism evidence="1 2">
    <name type="scientific">Botryotinia fuckeliana (strain T4)</name>
    <name type="common">Noble rot fungus</name>
    <name type="synonym">Botrytis cinerea</name>
    <dbReference type="NCBI Taxonomy" id="999810"/>
    <lineage>
        <taxon>Eukaryota</taxon>
        <taxon>Fungi</taxon>
        <taxon>Dikarya</taxon>
        <taxon>Ascomycota</taxon>
        <taxon>Pezizomycotina</taxon>
        <taxon>Leotiomycetes</taxon>
        <taxon>Helotiales</taxon>
        <taxon>Sclerotiniaceae</taxon>
        <taxon>Botrytis</taxon>
    </lineage>
</organism>
<reference evidence="2" key="1">
    <citation type="journal article" date="2011" name="PLoS Genet.">
        <title>Genomic analysis of the necrotrophic fungal pathogens Sclerotinia sclerotiorum and Botrytis cinerea.</title>
        <authorList>
            <person name="Amselem J."/>
            <person name="Cuomo C.A."/>
            <person name="van Kan J.A."/>
            <person name="Viaud M."/>
            <person name="Benito E.P."/>
            <person name="Couloux A."/>
            <person name="Coutinho P.M."/>
            <person name="de Vries R.P."/>
            <person name="Dyer P.S."/>
            <person name="Fillinger S."/>
            <person name="Fournier E."/>
            <person name="Gout L."/>
            <person name="Hahn M."/>
            <person name="Kohn L."/>
            <person name="Lapalu N."/>
            <person name="Plummer K.M."/>
            <person name="Pradier J.M."/>
            <person name="Quevillon E."/>
            <person name="Sharon A."/>
            <person name="Simon A."/>
            <person name="ten Have A."/>
            <person name="Tudzynski B."/>
            <person name="Tudzynski P."/>
            <person name="Wincker P."/>
            <person name="Andrew M."/>
            <person name="Anthouard V."/>
            <person name="Beever R.E."/>
            <person name="Beffa R."/>
            <person name="Benoit I."/>
            <person name="Bouzid O."/>
            <person name="Brault B."/>
            <person name="Chen Z."/>
            <person name="Choquer M."/>
            <person name="Collemare J."/>
            <person name="Cotton P."/>
            <person name="Danchin E.G."/>
            <person name="Da Silva C."/>
            <person name="Gautier A."/>
            <person name="Giraud C."/>
            <person name="Giraud T."/>
            <person name="Gonzalez C."/>
            <person name="Grossetete S."/>
            <person name="Guldener U."/>
            <person name="Henrissat B."/>
            <person name="Howlett B.J."/>
            <person name="Kodira C."/>
            <person name="Kretschmer M."/>
            <person name="Lappartient A."/>
            <person name="Leroch M."/>
            <person name="Levis C."/>
            <person name="Mauceli E."/>
            <person name="Neuveglise C."/>
            <person name="Oeser B."/>
            <person name="Pearson M."/>
            <person name="Poulain J."/>
            <person name="Poussereau N."/>
            <person name="Quesneville H."/>
            <person name="Rascle C."/>
            <person name="Schumacher J."/>
            <person name="Segurens B."/>
            <person name="Sexton A."/>
            <person name="Silva E."/>
            <person name="Sirven C."/>
            <person name="Soanes D.M."/>
            <person name="Talbot N.J."/>
            <person name="Templeton M."/>
            <person name="Yandava C."/>
            <person name="Yarden O."/>
            <person name="Zeng Q."/>
            <person name="Rollins J.A."/>
            <person name="Lebrun M.H."/>
            <person name="Dickman M."/>
        </authorList>
    </citation>
    <scope>NUCLEOTIDE SEQUENCE [LARGE SCALE GENOMIC DNA]</scope>
    <source>
        <strain evidence="2">T4</strain>
    </source>
</reference>
<dbReference type="HOGENOM" id="CLU_2468783_0_0_1"/>
<dbReference type="InParanoid" id="G2Y4W4"/>
<protein>
    <submittedName>
        <fullName evidence="1">Uncharacterized protein</fullName>
    </submittedName>
</protein>
<dbReference type="EMBL" id="FQ790287">
    <property type="protein sequence ID" value="CCD47704.1"/>
    <property type="molecule type" value="Genomic_DNA"/>
</dbReference>
<sequence>MGNGWKVYRSRTDRASRVRYNGHGDWFTQHRKSDRSRASFLDVGHYWKLGLSFTTKPYQDLFFGVDREDRGGINAERNQLNCIVADDE</sequence>
<evidence type="ECO:0000313" key="1">
    <source>
        <dbReference type="EMBL" id="CCD47704.1"/>
    </source>
</evidence>
<gene>
    <name evidence="1" type="ORF">BofuT4_uP036840.1</name>
</gene>
<accession>G2Y4W4</accession>
<name>G2Y4W4_BOTF4</name>